<dbReference type="CDD" id="cd00090">
    <property type="entry name" value="HTH_ARSR"/>
    <property type="match status" value="1"/>
</dbReference>
<keyword evidence="1" id="KW-0805">Transcription regulation</keyword>
<evidence type="ECO:0000256" key="3">
    <source>
        <dbReference type="ARBA" id="ARBA00023163"/>
    </source>
</evidence>
<keyword evidence="6" id="KW-1185">Reference proteome</keyword>
<evidence type="ECO:0000259" key="4">
    <source>
        <dbReference type="PROSITE" id="PS50987"/>
    </source>
</evidence>
<dbReference type="EMBL" id="JAPWIE010000004">
    <property type="protein sequence ID" value="MCZ4551545.1"/>
    <property type="molecule type" value="Genomic_DNA"/>
</dbReference>
<keyword evidence="2" id="KW-0238">DNA-binding</keyword>
<dbReference type="PRINTS" id="PR00778">
    <property type="entry name" value="HTHARSR"/>
</dbReference>
<dbReference type="InterPro" id="IPR036388">
    <property type="entry name" value="WH-like_DNA-bd_sf"/>
</dbReference>
<name>A0ABT4MXW8_GORRU</name>
<dbReference type="Gene3D" id="1.10.10.10">
    <property type="entry name" value="Winged helix-like DNA-binding domain superfamily/Winged helix DNA-binding domain"/>
    <property type="match status" value="1"/>
</dbReference>
<protein>
    <submittedName>
        <fullName evidence="5">Metalloregulator ArsR/SmtB family transcription factor</fullName>
    </submittedName>
</protein>
<evidence type="ECO:0000256" key="1">
    <source>
        <dbReference type="ARBA" id="ARBA00023015"/>
    </source>
</evidence>
<dbReference type="NCBIfam" id="NF033788">
    <property type="entry name" value="HTH_metalloreg"/>
    <property type="match status" value="1"/>
</dbReference>
<dbReference type="SMART" id="SM00418">
    <property type="entry name" value="HTH_ARSR"/>
    <property type="match status" value="1"/>
</dbReference>
<evidence type="ECO:0000256" key="2">
    <source>
        <dbReference type="ARBA" id="ARBA00023125"/>
    </source>
</evidence>
<feature type="domain" description="HTH arsR-type" evidence="4">
    <location>
        <begin position="4"/>
        <end position="99"/>
    </location>
</feature>
<dbReference type="PROSITE" id="PS50987">
    <property type="entry name" value="HTH_ARSR_2"/>
    <property type="match status" value="1"/>
</dbReference>
<reference evidence="5" key="1">
    <citation type="submission" date="2022-12" db="EMBL/GenBank/DDBJ databases">
        <authorList>
            <person name="Krivoruchko A.V."/>
            <person name="Elkin A."/>
        </authorList>
    </citation>
    <scope>NUCLEOTIDE SEQUENCE</scope>
    <source>
        <strain evidence="5">IEGM 1388</strain>
    </source>
</reference>
<dbReference type="InterPro" id="IPR011991">
    <property type="entry name" value="ArsR-like_HTH"/>
</dbReference>
<dbReference type="Proteomes" id="UP001067235">
    <property type="component" value="Unassembled WGS sequence"/>
</dbReference>
<organism evidence="5 6">
    <name type="scientific">Gordonia rubripertincta</name>
    <name type="common">Rhodococcus corallinus</name>
    <dbReference type="NCBI Taxonomy" id="36822"/>
    <lineage>
        <taxon>Bacteria</taxon>
        <taxon>Bacillati</taxon>
        <taxon>Actinomycetota</taxon>
        <taxon>Actinomycetes</taxon>
        <taxon>Mycobacteriales</taxon>
        <taxon>Gordoniaceae</taxon>
        <taxon>Gordonia</taxon>
    </lineage>
</organism>
<comment type="caution">
    <text evidence="5">The sequence shown here is derived from an EMBL/GenBank/DDBJ whole genome shotgun (WGS) entry which is preliminary data.</text>
</comment>
<proteinExistence type="predicted"/>
<dbReference type="PANTHER" id="PTHR43132">
    <property type="entry name" value="ARSENICAL RESISTANCE OPERON REPRESSOR ARSR-RELATED"/>
    <property type="match status" value="1"/>
</dbReference>
<gene>
    <name evidence="5" type="ORF">O4213_16255</name>
</gene>
<dbReference type="Pfam" id="PF12840">
    <property type="entry name" value="HTH_20"/>
    <property type="match status" value="1"/>
</dbReference>
<evidence type="ECO:0000313" key="5">
    <source>
        <dbReference type="EMBL" id="MCZ4551545.1"/>
    </source>
</evidence>
<sequence length="105" mass="11543">MAGHQHTEIDGWANRFALLSDSTRLSLLTHMHEHPGATVSELADAASITENAASQSLRALRAQGWVTTTKSGRTVHYRIVPDAIVHRILHDIMGAEHAEHSAHEH</sequence>
<accession>A0ABT4MXW8</accession>
<evidence type="ECO:0000313" key="6">
    <source>
        <dbReference type="Proteomes" id="UP001067235"/>
    </source>
</evidence>
<keyword evidence="3" id="KW-0804">Transcription</keyword>
<dbReference type="RefSeq" id="WP_084839266.1">
    <property type="nucleotide sequence ID" value="NZ_JAPWIE010000004.1"/>
</dbReference>
<dbReference type="SUPFAM" id="SSF46785">
    <property type="entry name" value="Winged helix' DNA-binding domain"/>
    <property type="match status" value="1"/>
</dbReference>
<dbReference type="InterPro" id="IPR001845">
    <property type="entry name" value="HTH_ArsR_DNA-bd_dom"/>
</dbReference>
<dbReference type="InterPro" id="IPR036390">
    <property type="entry name" value="WH_DNA-bd_sf"/>
</dbReference>
<dbReference type="InterPro" id="IPR051011">
    <property type="entry name" value="Metal_resp_trans_reg"/>
</dbReference>
<dbReference type="PANTHER" id="PTHR43132:SF8">
    <property type="entry name" value="HTH-TYPE TRANSCRIPTIONAL REGULATOR KMTR"/>
    <property type="match status" value="1"/>
</dbReference>